<dbReference type="SUPFAM" id="SSF50965">
    <property type="entry name" value="Galactose oxidase, central domain"/>
    <property type="match status" value="1"/>
</dbReference>
<keyword evidence="2" id="KW-1185">Reference proteome</keyword>
<gene>
    <name evidence="1" type="ORF">GMARGA_LOCUS18895</name>
</gene>
<organism evidence="1 2">
    <name type="scientific">Gigaspora margarita</name>
    <dbReference type="NCBI Taxonomy" id="4874"/>
    <lineage>
        <taxon>Eukaryota</taxon>
        <taxon>Fungi</taxon>
        <taxon>Fungi incertae sedis</taxon>
        <taxon>Mucoromycota</taxon>
        <taxon>Glomeromycotina</taxon>
        <taxon>Glomeromycetes</taxon>
        <taxon>Diversisporales</taxon>
        <taxon>Gigasporaceae</taxon>
        <taxon>Gigaspora</taxon>
    </lineage>
</organism>
<name>A0ABN7VI68_GIGMA</name>
<dbReference type="Gene3D" id="2.120.10.80">
    <property type="entry name" value="Kelch-type beta propeller"/>
    <property type="match status" value="1"/>
</dbReference>
<sequence length="415" mass="46482">MSEVYRQAAILVVLLEQSDFGNGPKFTLNKASILKLKRWTQDVWTELKAAEILMIFYKVKECRIRRAYLDSDRLTDDPLNYILDILGMLHPMIRHHFIIVGKKSYSSGKYNLLVPTPEEKKHFDVRVLQIENDGKLIFKGTFTLLDGENLSLGAFHSSVLIDNKLYFSGGTNQSVDGMNKFIYLDVSKPFTTTDNVSMPWIDLTYTGGPSKLYATACIGGKNNDMICIFGDYPSSINQSFINQFDTSKQQWINITSVGNVPTIGYGYSCANFNNGLMAIFNGTGSTNELWIFNTLILTWSLNNATNAPLPTLGYYTTMFQGQWSSGNISNPIVDLILFGHTATLVDNYMQKGRFADKNKSFSSRIFMLDVNRKDSYKWVTEFTPNTTTTTTVTTSSSNTSSESKNTGIIIGAIIG</sequence>
<evidence type="ECO:0000313" key="2">
    <source>
        <dbReference type="Proteomes" id="UP000789901"/>
    </source>
</evidence>
<dbReference type="Proteomes" id="UP000789901">
    <property type="component" value="Unassembled WGS sequence"/>
</dbReference>
<dbReference type="InterPro" id="IPR011043">
    <property type="entry name" value="Gal_Oxase/kelch_b-propeller"/>
</dbReference>
<accession>A0ABN7VI68</accession>
<dbReference type="EMBL" id="CAJVQB010015400">
    <property type="protein sequence ID" value="CAG8774361.1"/>
    <property type="molecule type" value="Genomic_DNA"/>
</dbReference>
<comment type="caution">
    <text evidence="1">The sequence shown here is derived from an EMBL/GenBank/DDBJ whole genome shotgun (WGS) entry which is preliminary data.</text>
</comment>
<proteinExistence type="predicted"/>
<protein>
    <submittedName>
        <fullName evidence="1">26491_t:CDS:1</fullName>
    </submittedName>
</protein>
<evidence type="ECO:0000313" key="1">
    <source>
        <dbReference type="EMBL" id="CAG8774361.1"/>
    </source>
</evidence>
<dbReference type="InterPro" id="IPR015915">
    <property type="entry name" value="Kelch-typ_b-propeller"/>
</dbReference>
<feature type="non-terminal residue" evidence="1">
    <location>
        <position position="415"/>
    </location>
</feature>
<reference evidence="1 2" key="1">
    <citation type="submission" date="2021-06" db="EMBL/GenBank/DDBJ databases">
        <authorList>
            <person name="Kallberg Y."/>
            <person name="Tangrot J."/>
            <person name="Rosling A."/>
        </authorList>
    </citation>
    <scope>NUCLEOTIDE SEQUENCE [LARGE SCALE GENOMIC DNA]</scope>
    <source>
        <strain evidence="1 2">120-4 pot B 10/14</strain>
    </source>
</reference>